<organism evidence="1 2">
    <name type="scientific">Argiope bruennichi</name>
    <name type="common">Wasp spider</name>
    <name type="synonym">Aranea bruennichi</name>
    <dbReference type="NCBI Taxonomy" id="94029"/>
    <lineage>
        <taxon>Eukaryota</taxon>
        <taxon>Metazoa</taxon>
        <taxon>Ecdysozoa</taxon>
        <taxon>Arthropoda</taxon>
        <taxon>Chelicerata</taxon>
        <taxon>Arachnida</taxon>
        <taxon>Araneae</taxon>
        <taxon>Araneomorphae</taxon>
        <taxon>Entelegynae</taxon>
        <taxon>Araneoidea</taxon>
        <taxon>Araneidae</taxon>
        <taxon>Argiope</taxon>
    </lineage>
</organism>
<proteinExistence type="predicted"/>
<protein>
    <submittedName>
        <fullName evidence="1">Uncharacterized protein</fullName>
    </submittedName>
</protein>
<evidence type="ECO:0000313" key="1">
    <source>
        <dbReference type="EMBL" id="KAF8763673.1"/>
    </source>
</evidence>
<gene>
    <name evidence="1" type="ORF">HNY73_021831</name>
</gene>
<dbReference type="AlphaFoldDB" id="A0A8T0DZS4"/>
<name>A0A8T0DZS4_ARGBR</name>
<accession>A0A8T0DZS4</accession>
<reference evidence="1" key="2">
    <citation type="submission" date="2020-06" db="EMBL/GenBank/DDBJ databases">
        <authorList>
            <person name="Sheffer M."/>
        </authorList>
    </citation>
    <scope>NUCLEOTIDE SEQUENCE</scope>
</reference>
<keyword evidence="2" id="KW-1185">Reference proteome</keyword>
<dbReference type="EMBL" id="JABXBU010002231">
    <property type="protein sequence ID" value="KAF8763673.1"/>
    <property type="molecule type" value="Genomic_DNA"/>
</dbReference>
<dbReference type="Proteomes" id="UP000807504">
    <property type="component" value="Unassembled WGS sequence"/>
</dbReference>
<comment type="caution">
    <text evidence="1">The sequence shown here is derived from an EMBL/GenBank/DDBJ whole genome shotgun (WGS) entry which is preliminary data.</text>
</comment>
<reference evidence="1" key="1">
    <citation type="journal article" date="2020" name="bioRxiv">
        <title>Chromosome-level reference genome of the European wasp spider Argiope bruennichi: a resource for studies on range expansion and evolutionary adaptation.</title>
        <authorList>
            <person name="Sheffer M.M."/>
            <person name="Hoppe A."/>
            <person name="Krehenwinkel H."/>
            <person name="Uhl G."/>
            <person name="Kuss A.W."/>
            <person name="Jensen L."/>
            <person name="Jensen C."/>
            <person name="Gillespie R.G."/>
            <person name="Hoff K.J."/>
            <person name="Prost S."/>
        </authorList>
    </citation>
    <scope>NUCLEOTIDE SEQUENCE</scope>
</reference>
<evidence type="ECO:0000313" key="2">
    <source>
        <dbReference type="Proteomes" id="UP000807504"/>
    </source>
</evidence>
<sequence length="127" mass="14499">MLFSNENEDKLAKEARNLNIDDYNVSIQDANAIAKSKLREKSIPMKQLICNINADRSTTKTIARLRTNHHRGMKIDREGRKVYKKCDNCPDTQLTPCHSFECPAMSVNQGEMGVLPSLIEQYDDNIK</sequence>